<keyword evidence="5 6" id="KW-0472">Membrane</keyword>
<protein>
    <submittedName>
        <fullName evidence="8">Uncharacterized protein</fullName>
    </submittedName>
</protein>
<dbReference type="Pfam" id="PF00153">
    <property type="entry name" value="Mito_carr"/>
    <property type="match status" value="2"/>
</dbReference>
<evidence type="ECO:0000256" key="2">
    <source>
        <dbReference type="ARBA" id="ARBA00022448"/>
    </source>
</evidence>
<comment type="caution">
    <text evidence="8">The sequence shown here is derived from an EMBL/GenBank/DDBJ whole genome shotgun (WGS) entry which is preliminary data.</text>
</comment>
<name>A0A699ZR11_HAELA</name>
<comment type="subcellular location">
    <subcellularLocation>
        <location evidence="1">Membrane</location>
        <topology evidence="1">Multi-pass membrane protein</topology>
    </subcellularLocation>
</comment>
<feature type="repeat" description="Solcar" evidence="6">
    <location>
        <begin position="81"/>
        <end position="157"/>
    </location>
</feature>
<dbReference type="SUPFAM" id="SSF103506">
    <property type="entry name" value="Mitochondrial carrier"/>
    <property type="match status" value="1"/>
</dbReference>
<dbReference type="EMBL" id="BLLF01001972">
    <property type="protein sequence ID" value="GFH22109.1"/>
    <property type="molecule type" value="Genomic_DNA"/>
</dbReference>
<evidence type="ECO:0000256" key="4">
    <source>
        <dbReference type="ARBA" id="ARBA00022737"/>
    </source>
</evidence>
<sequence>MSAVVARTCVAPLERVKMELVLRQGQGNALSTAAQVFRVEGLPGFWKGNALNVLRTAPFKAINFCAFDSFHTLLTGLTRQDDNTARFTAGALAGVTATLICFPLDVVRTRLLSRAHTSRYGSNPFVNLAGMLRDEGPGALYSGECMRRCCILQEVDS</sequence>
<feature type="repeat" description="Solcar" evidence="6">
    <location>
        <begin position="1"/>
        <end position="73"/>
    </location>
</feature>
<feature type="non-terminal residue" evidence="8">
    <location>
        <position position="1"/>
    </location>
</feature>
<dbReference type="Proteomes" id="UP000485058">
    <property type="component" value="Unassembled WGS sequence"/>
</dbReference>
<evidence type="ECO:0000256" key="7">
    <source>
        <dbReference type="RuleBase" id="RU000488"/>
    </source>
</evidence>
<evidence type="ECO:0000256" key="5">
    <source>
        <dbReference type="ARBA" id="ARBA00023136"/>
    </source>
</evidence>
<keyword evidence="2 7" id="KW-0813">Transport</keyword>
<keyword evidence="3 6" id="KW-0812">Transmembrane</keyword>
<dbReference type="AlphaFoldDB" id="A0A699ZR11"/>
<dbReference type="InterPro" id="IPR023395">
    <property type="entry name" value="MCP_dom_sf"/>
</dbReference>
<dbReference type="PRINTS" id="PR00926">
    <property type="entry name" value="MITOCARRIER"/>
</dbReference>
<accession>A0A699ZR11</accession>
<gene>
    <name evidence="8" type="ORF">HaLaN_19522</name>
</gene>
<dbReference type="InterPro" id="IPR018108">
    <property type="entry name" value="MCP_transmembrane"/>
</dbReference>
<evidence type="ECO:0000313" key="9">
    <source>
        <dbReference type="Proteomes" id="UP000485058"/>
    </source>
</evidence>
<dbReference type="Gene3D" id="1.50.40.10">
    <property type="entry name" value="Mitochondrial carrier domain"/>
    <property type="match status" value="1"/>
</dbReference>
<keyword evidence="4" id="KW-0677">Repeat</keyword>
<evidence type="ECO:0000256" key="1">
    <source>
        <dbReference type="ARBA" id="ARBA00004141"/>
    </source>
</evidence>
<dbReference type="InterPro" id="IPR002067">
    <property type="entry name" value="MCP"/>
</dbReference>
<reference evidence="8 9" key="1">
    <citation type="submission" date="2020-02" db="EMBL/GenBank/DDBJ databases">
        <title>Draft genome sequence of Haematococcus lacustris strain NIES-144.</title>
        <authorList>
            <person name="Morimoto D."/>
            <person name="Nakagawa S."/>
            <person name="Yoshida T."/>
            <person name="Sawayama S."/>
        </authorList>
    </citation>
    <scope>NUCLEOTIDE SEQUENCE [LARGE SCALE GENOMIC DNA]</scope>
    <source>
        <strain evidence="8 9">NIES-144</strain>
    </source>
</reference>
<dbReference type="GO" id="GO:0016020">
    <property type="term" value="C:membrane"/>
    <property type="evidence" value="ECO:0007669"/>
    <property type="project" value="UniProtKB-SubCell"/>
</dbReference>
<keyword evidence="9" id="KW-1185">Reference proteome</keyword>
<evidence type="ECO:0000256" key="6">
    <source>
        <dbReference type="PROSITE-ProRule" id="PRU00282"/>
    </source>
</evidence>
<comment type="similarity">
    <text evidence="7">Belongs to the mitochondrial carrier (TC 2.A.29) family.</text>
</comment>
<dbReference type="PANTHER" id="PTHR24089">
    <property type="entry name" value="SOLUTE CARRIER FAMILY 25"/>
    <property type="match status" value="1"/>
</dbReference>
<dbReference type="GO" id="GO:0055085">
    <property type="term" value="P:transmembrane transport"/>
    <property type="evidence" value="ECO:0007669"/>
    <property type="project" value="InterPro"/>
</dbReference>
<organism evidence="8 9">
    <name type="scientific">Haematococcus lacustris</name>
    <name type="common">Green alga</name>
    <name type="synonym">Haematococcus pluvialis</name>
    <dbReference type="NCBI Taxonomy" id="44745"/>
    <lineage>
        <taxon>Eukaryota</taxon>
        <taxon>Viridiplantae</taxon>
        <taxon>Chlorophyta</taxon>
        <taxon>core chlorophytes</taxon>
        <taxon>Chlorophyceae</taxon>
        <taxon>CS clade</taxon>
        <taxon>Chlamydomonadales</taxon>
        <taxon>Haematococcaceae</taxon>
        <taxon>Haematococcus</taxon>
    </lineage>
</organism>
<dbReference type="PROSITE" id="PS50920">
    <property type="entry name" value="SOLCAR"/>
    <property type="match status" value="2"/>
</dbReference>
<proteinExistence type="inferred from homology"/>
<evidence type="ECO:0000313" key="8">
    <source>
        <dbReference type="EMBL" id="GFH22109.1"/>
    </source>
</evidence>
<evidence type="ECO:0000256" key="3">
    <source>
        <dbReference type="ARBA" id="ARBA00022692"/>
    </source>
</evidence>